<evidence type="ECO:0000313" key="1">
    <source>
        <dbReference type="EMBL" id="MPN03178.1"/>
    </source>
</evidence>
<organism evidence="1">
    <name type="scientific">bioreactor metagenome</name>
    <dbReference type="NCBI Taxonomy" id="1076179"/>
    <lineage>
        <taxon>unclassified sequences</taxon>
        <taxon>metagenomes</taxon>
        <taxon>ecological metagenomes</taxon>
    </lineage>
</organism>
<gene>
    <name evidence="1" type="ORF">SDC9_150403</name>
</gene>
<dbReference type="EMBL" id="VSSQ01049104">
    <property type="protein sequence ID" value="MPN03178.1"/>
    <property type="molecule type" value="Genomic_DNA"/>
</dbReference>
<sequence length="139" mass="16662">MCILLYDERVSSYHRMQEIDVLLDDKPELSIEMVELDNRNRQAHAELEAFSKHRVFAYKHPLVVQRKQYDEMLSELYELKRTDPAALINEITNVTQNIRRIQSNINKKKFKSDEERQSWKQNLSRAETRKKVLEEVISK</sequence>
<protein>
    <submittedName>
        <fullName evidence="1">Uncharacterized protein</fullName>
    </submittedName>
</protein>
<accession>A0A645EMD7</accession>
<proteinExistence type="predicted"/>
<comment type="caution">
    <text evidence="1">The sequence shown here is derived from an EMBL/GenBank/DDBJ whole genome shotgun (WGS) entry which is preliminary data.</text>
</comment>
<dbReference type="AlphaFoldDB" id="A0A645EMD7"/>
<reference evidence="1" key="1">
    <citation type="submission" date="2019-08" db="EMBL/GenBank/DDBJ databases">
        <authorList>
            <person name="Kucharzyk K."/>
            <person name="Murdoch R.W."/>
            <person name="Higgins S."/>
            <person name="Loffler F."/>
        </authorList>
    </citation>
    <scope>NUCLEOTIDE SEQUENCE</scope>
</reference>
<name>A0A645EMD7_9ZZZZ</name>